<sequence>MNPTHTTTEEGLAPSPLVCPKENLRYSQVSSLQMELMAEKRPSADDESLLELLGEHRVEQMVGLFYNYNLKDDVTRDFFQGVNIERLQRMQTRFLVHILGGHPMNTVKMRSAHKRLLDLSDVHFDAFLANIKRACHELCFSPKVIHRIMTAAEATRADVLGHNPYLKLKSSRQFLRDHDSTVSR</sequence>
<dbReference type="InterPro" id="IPR012292">
    <property type="entry name" value="Globin/Proto"/>
</dbReference>
<evidence type="ECO:0000256" key="4">
    <source>
        <dbReference type="ARBA" id="ARBA00023004"/>
    </source>
</evidence>
<evidence type="ECO:0000256" key="2">
    <source>
        <dbReference type="ARBA" id="ARBA00022617"/>
    </source>
</evidence>
<name>A0ABR2W1Q1_9FUNG</name>
<dbReference type="Pfam" id="PF01152">
    <property type="entry name" value="Bac_globin"/>
    <property type="match status" value="1"/>
</dbReference>
<evidence type="ECO:0000313" key="5">
    <source>
        <dbReference type="EMBL" id="KAK9717244.1"/>
    </source>
</evidence>
<gene>
    <name evidence="5" type="ORF">K7432_006359</name>
</gene>
<evidence type="ECO:0000256" key="1">
    <source>
        <dbReference type="ARBA" id="ARBA00022448"/>
    </source>
</evidence>
<proteinExistence type="predicted"/>
<protein>
    <recommendedName>
        <fullName evidence="7">Globin-like protein</fullName>
    </recommendedName>
</protein>
<dbReference type="EMBL" id="JASJQH010007153">
    <property type="protein sequence ID" value="KAK9717244.1"/>
    <property type="molecule type" value="Genomic_DNA"/>
</dbReference>
<evidence type="ECO:0000256" key="3">
    <source>
        <dbReference type="ARBA" id="ARBA00022723"/>
    </source>
</evidence>
<keyword evidence="2" id="KW-0349">Heme</keyword>
<keyword evidence="6" id="KW-1185">Reference proteome</keyword>
<organism evidence="5 6">
    <name type="scientific">Basidiobolus ranarum</name>
    <dbReference type="NCBI Taxonomy" id="34480"/>
    <lineage>
        <taxon>Eukaryota</taxon>
        <taxon>Fungi</taxon>
        <taxon>Fungi incertae sedis</taxon>
        <taxon>Zoopagomycota</taxon>
        <taxon>Entomophthoromycotina</taxon>
        <taxon>Basidiobolomycetes</taxon>
        <taxon>Basidiobolales</taxon>
        <taxon>Basidiobolaceae</taxon>
        <taxon>Basidiobolus</taxon>
    </lineage>
</organism>
<evidence type="ECO:0008006" key="7">
    <source>
        <dbReference type="Google" id="ProtNLM"/>
    </source>
</evidence>
<accession>A0ABR2W1Q1</accession>
<reference evidence="5 6" key="1">
    <citation type="submission" date="2023-04" db="EMBL/GenBank/DDBJ databases">
        <title>Genome of Basidiobolus ranarum AG-B5.</title>
        <authorList>
            <person name="Stajich J.E."/>
            <person name="Carter-House D."/>
            <person name="Gryganskyi A."/>
        </authorList>
    </citation>
    <scope>NUCLEOTIDE SEQUENCE [LARGE SCALE GENOMIC DNA]</scope>
    <source>
        <strain evidence="5 6">AG-B5</strain>
    </source>
</reference>
<comment type="caution">
    <text evidence="5">The sequence shown here is derived from an EMBL/GenBank/DDBJ whole genome shotgun (WGS) entry which is preliminary data.</text>
</comment>
<keyword evidence="4" id="KW-0408">Iron</keyword>
<dbReference type="SUPFAM" id="SSF46458">
    <property type="entry name" value="Globin-like"/>
    <property type="match status" value="1"/>
</dbReference>
<dbReference type="CDD" id="cd00454">
    <property type="entry name" value="TrHb1_N"/>
    <property type="match status" value="1"/>
</dbReference>
<evidence type="ECO:0000313" key="6">
    <source>
        <dbReference type="Proteomes" id="UP001479436"/>
    </source>
</evidence>
<dbReference type="InterPro" id="IPR009050">
    <property type="entry name" value="Globin-like_sf"/>
</dbReference>
<dbReference type="Gene3D" id="1.10.490.10">
    <property type="entry name" value="Globins"/>
    <property type="match status" value="1"/>
</dbReference>
<dbReference type="InterPro" id="IPR001486">
    <property type="entry name" value="Hemoglobin_trunc"/>
</dbReference>
<keyword evidence="1" id="KW-0813">Transport</keyword>
<keyword evidence="3" id="KW-0479">Metal-binding</keyword>
<dbReference type="Proteomes" id="UP001479436">
    <property type="component" value="Unassembled WGS sequence"/>
</dbReference>